<protein>
    <submittedName>
        <fullName evidence="2">Uncharacterized protein</fullName>
    </submittedName>
</protein>
<dbReference type="SUPFAM" id="SSF47473">
    <property type="entry name" value="EF-hand"/>
    <property type="match status" value="1"/>
</dbReference>
<dbReference type="SUPFAM" id="SSF52075">
    <property type="entry name" value="Outer arm dynein light chain 1"/>
    <property type="match status" value="1"/>
</dbReference>
<dbReference type="PROSITE" id="PS51450">
    <property type="entry name" value="LRR"/>
    <property type="match status" value="1"/>
</dbReference>
<dbReference type="InterPro" id="IPR001611">
    <property type="entry name" value="Leu-rich_rpt"/>
</dbReference>
<dbReference type="Gene3D" id="3.80.10.10">
    <property type="entry name" value="Ribonuclease Inhibitor"/>
    <property type="match status" value="1"/>
</dbReference>
<proteinExistence type="predicted"/>
<name>A0A1V9ZV20_9STRA</name>
<gene>
    <name evidence="2" type="ORF">THRCLA_05685</name>
</gene>
<evidence type="ECO:0000313" key="3">
    <source>
        <dbReference type="Proteomes" id="UP000243217"/>
    </source>
</evidence>
<feature type="region of interest" description="Disordered" evidence="1">
    <location>
        <begin position="327"/>
        <end position="350"/>
    </location>
</feature>
<dbReference type="InterPro" id="IPR011992">
    <property type="entry name" value="EF-hand-dom_pair"/>
</dbReference>
<dbReference type="OrthoDB" id="2021138at2759"/>
<accession>A0A1V9ZV20</accession>
<reference evidence="2 3" key="1">
    <citation type="journal article" date="2014" name="Genome Biol. Evol.">
        <title>The secreted proteins of Achlya hypogyna and Thraustotheca clavata identify the ancestral oomycete secretome and reveal gene acquisitions by horizontal gene transfer.</title>
        <authorList>
            <person name="Misner I."/>
            <person name="Blouin N."/>
            <person name="Leonard G."/>
            <person name="Richards T.A."/>
            <person name="Lane C.E."/>
        </authorList>
    </citation>
    <scope>NUCLEOTIDE SEQUENCE [LARGE SCALE GENOMIC DNA]</scope>
    <source>
        <strain evidence="2 3">ATCC 34112</strain>
    </source>
</reference>
<dbReference type="STRING" id="74557.A0A1V9ZV20"/>
<keyword evidence="3" id="KW-1185">Reference proteome</keyword>
<dbReference type="AlphaFoldDB" id="A0A1V9ZV20"/>
<organism evidence="2 3">
    <name type="scientific">Thraustotheca clavata</name>
    <dbReference type="NCBI Taxonomy" id="74557"/>
    <lineage>
        <taxon>Eukaryota</taxon>
        <taxon>Sar</taxon>
        <taxon>Stramenopiles</taxon>
        <taxon>Oomycota</taxon>
        <taxon>Saprolegniomycetes</taxon>
        <taxon>Saprolegniales</taxon>
        <taxon>Achlyaceae</taxon>
        <taxon>Thraustotheca</taxon>
    </lineage>
</organism>
<dbReference type="PANTHER" id="PTHR16306">
    <property type="entry name" value="TRANSLIN-ASSOCIATED FACTOR X-INTERACTING PROTEIN 1"/>
    <property type="match status" value="1"/>
</dbReference>
<dbReference type="Proteomes" id="UP000243217">
    <property type="component" value="Unassembled WGS sequence"/>
</dbReference>
<dbReference type="InterPro" id="IPR032675">
    <property type="entry name" value="LRR_dom_sf"/>
</dbReference>
<dbReference type="GO" id="GO:0005737">
    <property type="term" value="C:cytoplasm"/>
    <property type="evidence" value="ECO:0007669"/>
    <property type="project" value="TreeGrafter"/>
</dbReference>
<dbReference type="PANTHER" id="PTHR16306:SF1">
    <property type="entry name" value="CHROMOSOME UNDETERMINED SCAFFOLD_7, WHOLE GENOME SHOTGUN SEQUENCE"/>
    <property type="match status" value="1"/>
</dbReference>
<dbReference type="Gene3D" id="1.10.238.10">
    <property type="entry name" value="EF-hand"/>
    <property type="match status" value="1"/>
</dbReference>
<evidence type="ECO:0000313" key="2">
    <source>
        <dbReference type="EMBL" id="OQS01872.1"/>
    </source>
</evidence>
<dbReference type="EMBL" id="JNBS01001372">
    <property type="protein sequence ID" value="OQS01872.1"/>
    <property type="molecule type" value="Genomic_DNA"/>
</dbReference>
<sequence length="673" mass="75767">METLAKLFTATPNTEEINLQHCQLHSLDPLLPLLKQFQELRHLNISQNGLSSLPLEMGQLTRLVALDISNNPFPSLQQVIPVLQTLPALKSLSVSFVLPTDQDYVLKALPKLRILNAAPLPFTRLSTPSRLPDMAKPIGSLLPAVRDHVQNVSSILSVLKSIGNPVEPHSEEDLRITRMFEHQVELAGMTLKQDGSVSPEQQTAALLQAKFKILTATTTLATQKAGECNPELGLAIQTLIYLHHELITSYHALTQSLLDQAPKDVEPAQLKQLLEVAEGLETDLQESTTALAIEKKKSASLQEENLRLRHQLGDNRPRSPMLYGTESKAARVHPPPPPPPVVAQKQQTKRPPQLPLVLVKKDKSIRDNNAPRVAPKQDNLSELKPVAMSSPVPNAVKNLTLKQLRDMIQAIYVSKRKADEMAIENRAAKETMEQHMYTYLNQRFGLHSLIVEYASAIMKGCTRFMKMDADVATFFHVIRNEVDEGFLRLKNKLEETVVALLRAFLRGLHPRKSEAAVNQMVNSKLSDQTYLTEEEWHSVVKYMYDTHDSHSIIRLVETHLSQDEPSNDANTLPFSSFRKILLSYQMHGRLRMLDDFCRYFEQVDTEKVGIITQQSLVDLMLRYTPYKTQDEMESIVQQADPLGNDAITFSEAVEVLFKDIRSHRVQQGVHGGP</sequence>
<evidence type="ECO:0000256" key="1">
    <source>
        <dbReference type="SAM" id="MobiDB-lite"/>
    </source>
</evidence>
<comment type="caution">
    <text evidence="2">The sequence shown here is derived from an EMBL/GenBank/DDBJ whole genome shotgun (WGS) entry which is preliminary data.</text>
</comment>